<evidence type="ECO:0000256" key="1">
    <source>
        <dbReference type="ARBA" id="ARBA00000968"/>
    </source>
</evidence>
<dbReference type="PANTHER" id="PTHR21098">
    <property type="entry name" value="RIBOFLAVIN SYNTHASE ALPHA CHAIN"/>
    <property type="match status" value="1"/>
</dbReference>
<dbReference type="Pfam" id="PF00677">
    <property type="entry name" value="Lum_binding"/>
    <property type="match status" value="2"/>
</dbReference>
<proteinExistence type="predicted"/>
<dbReference type="STRING" id="243090.RB12379"/>
<comment type="catalytic activity">
    <reaction evidence="1">
        <text>2 6,7-dimethyl-8-(1-D-ribityl)lumazine + H(+) = 5-amino-6-(D-ribitylamino)uracil + riboflavin</text>
        <dbReference type="Rhea" id="RHEA:20772"/>
        <dbReference type="ChEBI" id="CHEBI:15378"/>
        <dbReference type="ChEBI" id="CHEBI:15934"/>
        <dbReference type="ChEBI" id="CHEBI:57986"/>
        <dbReference type="ChEBI" id="CHEBI:58201"/>
        <dbReference type="EC" id="2.5.1.9"/>
    </reaction>
</comment>
<evidence type="ECO:0000256" key="6">
    <source>
        <dbReference type="ARBA" id="ARBA00013950"/>
    </source>
</evidence>
<feature type="domain" description="Lumazine-binding" evidence="13">
    <location>
        <begin position="118"/>
        <end position="214"/>
    </location>
</feature>
<dbReference type="Gene3D" id="2.40.30.20">
    <property type="match status" value="2"/>
</dbReference>
<dbReference type="InterPro" id="IPR001783">
    <property type="entry name" value="Lumazine-bd"/>
</dbReference>
<dbReference type="PROSITE" id="PS51177">
    <property type="entry name" value="LUMAZINE_BIND"/>
    <property type="match status" value="2"/>
</dbReference>
<evidence type="ECO:0000313" key="15">
    <source>
        <dbReference type="Proteomes" id="UP000001025"/>
    </source>
</evidence>
<dbReference type="PATRIC" id="fig|243090.15.peg.5984"/>
<evidence type="ECO:0000256" key="10">
    <source>
        <dbReference type="NCBIfam" id="TIGR00187"/>
    </source>
</evidence>
<evidence type="ECO:0000256" key="11">
    <source>
        <dbReference type="PROSITE-ProRule" id="PRU00524"/>
    </source>
</evidence>
<evidence type="ECO:0000256" key="4">
    <source>
        <dbReference type="ARBA" id="ARBA00011233"/>
    </source>
</evidence>
<dbReference type="EnsemblBacteria" id="CAD77549">
    <property type="protein sequence ID" value="CAD77549"/>
    <property type="gene ID" value="RB12379"/>
</dbReference>
<feature type="compositionally biased region" description="Polar residues" evidence="12">
    <location>
        <begin position="230"/>
        <end position="240"/>
    </location>
</feature>
<dbReference type="CDD" id="cd00402">
    <property type="entry name" value="Riboflavin_synthase_like"/>
    <property type="match status" value="1"/>
</dbReference>
<evidence type="ECO:0000259" key="13">
    <source>
        <dbReference type="PROSITE" id="PS51177"/>
    </source>
</evidence>
<feature type="repeat" description="Lumazine-binding" evidence="11">
    <location>
        <begin position="118"/>
        <end position="214"/>
    </location>
</feature>
<comment type="subunit">
    <text evidence="4">Homotrimer.</text>
</comment>
<evidence type="ECO:0000256" key="2">
    <source>
        <dbReference type="ARBA" id="ARBA00002803"/>
    </source>
</evidence>
<sequence>MSRLSRLLPPSSFFAVMFTGLVESVGQLSAVVEQPPGRRLVITAPSFRDDDPARDVKLGDSIAINGCCLTVVEIDGDKLSFEAGEETLSRTNLGELTAESTVNLERSLAVGDRMGGHYVTGHVDCVGQLIERIDDPPWANLKFSVPAPYPRQIVAKGSITVDGISLTVVDVGEDYFTVALIPHTLDATTLGRRRVGDHINLETDLLAKYVQRTLQFGNASDPPSAGKAGSSPNTPWSPQS</sequence>
<evidence type="ECO:0000256" key="12">
    <source>
        <dbReference type="SAM" id="MobiDB-lite"/>
    </source>
</evidence>
<dbReference type="NCBIfam" id="TIGR00187">
    <property type="entry name" value="ribE"/>
    <property type="match status" value="1"/>
</dbReference>
<dbReference type="KEGG" id="rba:RB12379"/>
<evidence type="ECO:0000256" key="3">
    <source>
        <dbReference type="ARBA" id="ARBA00004887"/>
    </source>
</evidence>
<evidence type="ECO:0000256" key="9">
    <source>
        <dbReference type="ARBA" id="ARBA00022737"/>
    </source>
</evidence>
<evidence type="ECO:0000256" key="5">
    <source>
        <dbReference type="ARBA" id="ARBA00012827"/>
    </source>
</evidence>
<protein>
    <recommendedName>
        <fullName evidence="6 10">Riboflavin synthase</fullName>
        <ecNumber evidence="5 10">2.5.1.9</ecNumber>
    </recommendedName>
</protein>
<keyword evidence="9" id="KW-0677">Repeat</keyword>
<evidence type="ECO:0000313" key="14">
    <source>
        <dbReference type="EMBL" id="CAD77549.1"/>
    </source>
</evidence>
<keyword evidence="7" id="KW-0686">Riboflavin biosynthesis</keyword>
<dbReference type="eggNOG" id="COG0307">
    <property type="taxonomic scope" value="Bacteria"/>
</dbReference>
<dbReference type="FunCoup" id="Q7UIR3">
    <property type="interactions" value="507"/>
</dbReference>
<keyword evidence="15" id="KW-1185">Reference proteome</keyword>
<dbReference type="NCBIfam" id="NF006767">
    <property type="entry name" value="PRK09289.1"/>
    <property type="match status" value="1"/>
</dbReference>
<dbReference type="FunFam" id="2.40.30.20:FF:000003">
    <property type="entry name" value="Riboflavin synthase, alpha subunit"/>
    <property type="match status" value="1"/>
</dbReference>
<name>Q7UIR3_RHOBA</name>
<organism evidence="14 15">
    <name type="scientific">Rhodopirellula baltica (strain DSM 10527 / NCIMB 13988 / SH1)</name>
    <dbReference type="NCBI Taxonomy" id="243090"/>
    <lineage>
        <taxon>Bacteria</taxon>
        <taxon>Pseudomonadati</taxon>
        <taxon>Planctomycetota</taxon>
        <taxon>Planctomycetia</taxon>
        <taxon>Pirellulales</taxon>
        <taxon>Pirellulaceae</taxon>
        <taxon>Rhodopirellula</taxon>
    </lineage>
</organism>
<dbReference type="FunFam" id="2.40.30.20:FF:000004">
    <property type="entry name" value="Riboflavin synthase, alpha subunit"/>
    <property type="match status" value="1"/>
</dbReference>
<dbReference type="SUPFAM" id="SSF63380">
    <property type="entry name" value="Riboflavin synthase domain-like"/>
    <property type="match status" value="2"/>
</dbReference>
<evidence type="ECO:0000256" key="7">
    <source>
        <dbReference type="ARBA" id="ARBA00022619"/>
    </source>
</evidence>
<dbReference type="PANTHER" id="PTHR21098:SF12">
    <property type="entry name" value="RIBOFLAVIN SYNTHASE"/>
    <property type="match status" value="1"/>
</dbReference>
<dbReference type="OrthoDB" id="9788537at2"/>
<comment type="function">
    <text evidence="2">Catalyzes the dismutation of two molecules of 6,7-dimethyl-8-ribityllumazine, resulting in the formation of riboflavin and 5-amino-6-(D-ribitylamino)uracil.</text>
</comment>
<dbReference type="InterPro" id="IPR017938">
    <property type="entry name" value="Riboflavin_synthase-like_b-brl"/>
</dbReference>
<dbReference type="AlphaFoldDB" id="Q7UIR3"/>
<dbReference type="GO" id="GO:0009231">
    <property type="term" value="P:riboflavin biosynthetic process"/>
    <property type="evidence" value="ECO:0000318"/>
    <property type="project" value="GO_Central"/>
</dbReference>
<dbReference type="GO" id="GO:0004746">
    <property type="term" value="F:riboflavin synthase activity"/>
    <property type="evidence" value="ECO:0000318"/>
    <property type="project" value="GO_Central"/>
</dbReference>
<feature type="domain" description="Lumazine-binding" evidence="13">
    <location>
        <begin position="17"/>
        <end position="117"/>
    </location>
</feature>
<dbReference type="NCBIfam" id="NF009566">
    <property type="entry name" value="PRK13020.1"/>
    <property type="match status" value="1"/>
</dbReference>
<dbReference type="Proteomes" id="UP000001025">
    <property type="component" value="Chromosome"/>
</dbReference>
<dbReference type="EMBL" id="BX294155">
    <property type="protein sequence ID" value="CAD77549.1"/>
    <property type="molecule type" value="Genomic_DNA"/>
</dbReference>
<dbReference type="InterPro" id="IPR026017">
    <property type="entry name" value="Lumazine-bd_dom"/>
</dbReference>
<feature type="region of interest" description="Disordered" evidence="12">
    <location>
        <begin position="218"/>
        <end position="240"/>
    </location>
</feature>
<dbReference type="InterPro" id="IPR023366">
    <property type="entry name" value="ATP_synth_asu-like_sf"/>
</dbReference>
<accession>Q7UIR3</accession>
<dbReference type="InParanoid" id="Q7UIR3"/>
<keyword evidence="8 14" id="KW-0808">Transferase</keyword>
<dbReference type="PIRSF" id="PIRSF000498">
    <property type="entry name" value="Riboflavin_syn_A"/>
    <property type="match status" value="1"/>
</dbReference>
<feature type="repeat" description="Lumazine-binding" evidence="11">
    <location>
        <begin position="17"/>
        <end position="117"/>
    </location>
</feature>
<comment type="pathway">
    <text evidence="3">Cofactor biosynthesis; riboflavin biosynthesis; riboflavin from 2-hydroxy-3-oxobutyl phosphate and 5-amino-6-(D-ribitylamino)uracil: step 2/2.</text>
</comment>
<dbReference type="HOGENOM" id="CLU_034388_2_0_0"/>
<gene>
    <name evidence="14" type="primary">ribE</name>
    <name evidence="14" type="ordered locus">RB12379</name>
</gene>
<evidence type="ECO:0000256" key="8">
    <source>
        <dbReference type="ARBA" id="ARBA00022679"/>
    </source>
</evidence>
<dbReference type="EC" id="2.5.1.9" evidence="5 10"/>
<reference evidence="14 15" key="1">
    <citation type="journal article" date="2003" name="Proc. Natl. Acad. Sci. U.S.A.">
        <title>Complete genome sequence of the marine planctomycete Pirellula sp. strain 1.</title>
        <authorList>
            <person name="Gloeckner F.O."/>
            <person name="Kube M."/>
            <person name="Bauer M."/>
            <person name="Teeling H."/>
            <person name="Lombardot T."/>
            <person name="Ludwig W."/>
            <person name="Gade D."/>
            <person name="Beck A."/>
            <person name="Borzym K."/>
            <person name="Heitmann K."/>
            <person name="Rabus R."/>
            <person name="Schlesner H."/>
            <person name="Amann R."/>
            <person name="Reinhardt R."/>
        </authorList>
    </citation>
    <scope>NUCLEOTIDE SEQUENCE [LARGE SCALE GENOMIC DNA]</scope>
    <source>
        <strain evidence="15">DSM 10527 / NCIMB 13988 / SH1</strain>
    </source>
</reference>